<evidence type="ECO:0000313" key="1">
    <source>
        <dbReference type="EMBL" id="MBM7471911.1"/>
    </source>
</evidence>
<evidence type="ECO:0000313" key="2">
    <source>
        <dbReference type="Proteomes" id="UP000776164"/>
    </source>
</evidence>
<comment type="caution">
    <text evidence="1">The sequence shown here is derived from an EMBL/GenBank/DDBJ whole genome shotgun (WGS) entry which is preliminary data.</text>
</comment>
<gene>
    <name evidence="1" type="ORF">JOE66_001545</name>
</gene>
<name>A0ABS2L482_9MICO</name>
<dbReference type="EMBL" id="JAFBBU010000001">
    <property type="protein sequence ID" value="MBM7471911.1"/>
    <property type="molecule type" value="Genomic_DNA"/>
</dbReference>
<protein>
    <submittedName>
        <fullName evidence="1">Uncharacterized protein</fullName>
    </submittedName>
</protein>
<keyword evidence="2" id="KW-1185">Reference proteome</keyword>
<reference evidence="1 2" key="1">
    <citation type="submission" date="2021-01" db="EMBL/GenBank/DDBJ databases">
        <title>Sequencing the genomes of 1000 actinobacteria strains.</title>
        <authorList>
            <person name="Klenk H.-P."/>
        </authorList>
    </citation>
    <scope>NUCLEOTIDE SEQUENCE [LARGE SCALE GENOMIC DNA]</scope>
    <source>
        <strain evidence="1 2">DSM 13057</strain>
    </source>
</reference>
<accession>A0ABS2L482</accession>
<dbReference type="RefSeq" id="WP_205108251.1">
    <property type="nucleotide sequence ID" value="NZ_BAAAHT010000013.1"/>
</dbReference>
<dbReference type="Proteomes" id="UP000776164">
    <property type="component" value="Unassembled WGS sequence"/>
</dbReference>
<organism evidence="1 2">
    <name type="scientific">Subtercola frigoramans</name>
    <dbReference type="NCBI Taxonomy" id="120298"/>
    <lineage>
        <taxon>Bacteria</taxon>
        <taxon>Bacillati</taxon>
        <taxon>Actinomycetota</taxon>
        <taxon>Actinomycetes</taxon>
        <taxon>Micrococcales</taxon>
        <taxon>Microbacteriaceae</taxon>
        <taxon>Subtercola</taxon>
    </lineage>
</organism>
<sequence>MKVAEWKRLVRAALSNDPGHAFREQLCYATPVGQVLFGVAMDTSRDPQFIYIARIAMPLFIPTHAIHGGVRAVGDESERISIERDDIERIVANVWASRKTEKWELTHLVRDGDGSKNRLRAEAAAYAALLLGRPRLGLRILRTALHTPSDDDRPFLIASSDRMTAIRSLMEARRAEEATAQLGRWRAESLAALGIQEHGSPPQMTT</sequence>
<proteinExistence type="predicted"/>